<dbReference type="EMBL" id="JBHUDC010000002">
    <property type="protein sequence ID" value="MFD1512557.1"/>
    <property type="molecule type" value="Genomic_DNA"/>
</dbReference>
<dbReference type="NCBIfam" id="TIGR04126">
    <property type="entry name" value="PGF_CTERM"/>
    <property type="match status" value="1"/>
</dbReference>
<keyword evidence="5" id="KW-1185">Reference proteome</keyword>
<dbReference type="PROSITE" id="PS50983">
    <property type="entry name" value="FE_B12_PBP"/>
    <property type="match status" value="1"/>
</dbReference>
<name>A0ABD6ASA1_9EURY</name>
<dbReference type="InterPro" id="IPR026469">
    <property type="entry name" value="Peripla_PGF_1"/>
</dbReference>
<dbReference type="InterPro" id="IPR026371">
    <property type="entry name" value="PGF_CTERM"/>
</dbReference>
<evidence type="ECO:0000313" key="4">
    <source>
        <dbReference type="EMBL" id="MFD1512557.1"/>
    </source>
</evidence>
<feature type="compositionally biased region" description="Low complexity" evidence="2">
    <location>
        <begin position="318"/>
        <end position="356"/>
    </location>
</feature>
<sequence length="380" mass="39439">MRRTLLVCLLVLVAVVSPATALGATVESNPVEQDSGQCSYPYSATDVTGTEVTLDEEPDRVVALGADIAQIMWEVDAEEKVVGMPVRSYTAYLNGSDSRTDVYTEDGLSVQVETVVDLEPDLVIAPDIIPNATVDQLRDAGLTVYRTGFPTSIDGIYEKTDLVGRLVGSCAEANATVSETRERVEAVRSAVEGSEQPDVLYVSSGFTAGSGTFVDEIITTAGGTNVAAEQNITGFGQLNPEVVAAANPDYILYPSGTAIPDNEAYAGTTAVQQNQTLEVDANYVSQAAPRVAVAIENVAETLHPEAFTNETTSPVENATRTEPGATTGTTSDVPATTTAETGEGGSTTTAETTSSGSGPGFGVAAALLALLATALLARRD</sequence>
<dbReference type="AlphaFoldDB" id="A0ABD6ASA1"/>
<dbReference type="Proteomes" id="UP001597187">
    <property type="component" value="Unassembled WGS sequence"/>
</dbReference>
<evidence type="ECO:0000313" key="5">
    <source>
        <dbReference type="Proteomes" id="UP001597187"/>
    </source>
</evidence>
<dbReference type="GO" id="GO:0030115">
    <property type="term" value="C:S-layer"/>
    <property type="evidence" value="ECO:0007669"/>
    <property type="project" value="UniProtKB-SubCell"/>
</dbReference>
<dbReference type="GO" id="GO:0005886">
    <property type="term" value="C:plasma membrane"/>
    <property type="evidence" value="ECO:0007669"/>
    <property type="project" value="UniProtKB-SubCell"/>
</dbReference>
<dbReference type="InterPro" id="IPR002491">
    <property type="entry name" value="ABC_transptr_periplasmic_BD"/>
</dbReference>
<reference evidence="4 5" key="1">
    <citation type="journal article" date="2019" name="Int. J. Syst. Evol. Microbiol.">
        <title>The Global Catalogue of Microorganisms (GCM) 10K type strain sequencing project: providing services to taxonomists for standard genome sequencing and annotation.</title>
        <authorList>
            <consortium name="The Broad Institute Genomics Platform"/>
            <consortium name="The Broad Institute Genome Sequencing Center for Infectious Disease"/>
            <person name="Wu L."/>
            <person name="Ma J."/>
        </authorList>
    </citation>
    <scope>NUCLEOTIDE SEQUENCE [LARGE SCALE GENOMIC DNA]</scope>
    <source>
        <strain evidence="4 5">CGMCC 1.12563</strain>
    </source>
</reference>
<proteinExistence type="predicted"/>
<keyword evidence="1" id="KW-0732">Signal</keyword>
<dbReference type="InterPro" id="IPR050902">
    <property type="entry name" value="ABC_Transporter_SBP"/>
</dbReference>
<evidence type="ECO:0000256" key="1">
    <source>
        <dbReference type="ARBA" id="ARBA00022729"/>
    </source>
</evidence>
<evidence type="ECO:0000259" key="3">
    <source>
        <dbReference type="PROSITE" id="PS50983"/>
    </source>
</evidence>
<dbReference type="Pfam" id="PF01497">
    <property type="entry name" value="Peripla_BP_2"/>
    <property type="match status" value="1"/>
</dbReference>
<organism evidence="4 5">
    <name type="scientific">Halomarina rubra</name>
    <dbReference type="NCBI Taxonomy" id="2071873"/>
    <lineage>
        <taxon>Archaea</taxon>
        <taxon>Methanobacteriati</taxon>
        <taxon>Methanobacteriota</taxon>
        <taxon>Stenosarchaea group</taxon>
        <taxon>Halobacteria</taxon>
        <taxon>Halobacteriales</taxon>
        <taxon>Natronomonadaceae</taxon>
        <taxon>Halomarina</taxon>
    </lineage>
</organism>
<evidence type="ECO:0000256" key="2">
    <source>
        <dbReference type="SAM" id="MobiDB-lite"/>
    </source>
</evidence>
<dbReference type="PANTHER" id="PTHR30535:SF34">
    <property type="entry name" value="MOLYBDATE-BINDING PROTEIN MOLA"/>
    <property type="match status" value="1"/>
</dbReference>
<accession>A0ABD6ASA1</accession>
<dbReference type="SUPFAM" id="SSF53807">
    <property type="entry name" value="Helical backbone' metal receptor"/>
    <property type="match status" value="1"/>
</dbReference>
<comment type="caution">
    <text evidence="4">The sequence shown here is derived from an EMBL/GenBank/DDBJ whole genome shotgun (WGS) entry which is preliminary data.</text>
</comment>
<dbReference type="PANTHER" id="PTHR30535">
    <property type="entry name" value="VITAMIN B12-BINDING PROTEIN"/>
    <property type="match status" value="1"/>
</dbReference>
<dbReference type="Pfam" id="PF18204">
    <property type="entry name" value="PGF-CTERM"/>
    <property type="match status" value="1"/>
</dbReference>
<feature type="region of interest" description="Disordered" evidence="2">
    <location>
        <begin position="304"/>
        <end position="357"/>
    </location>
</feature>
<dbReference type="Gene3D" id="3.40.50.1980">
    <property type="entry name" value="Nitrogenase molybdenum iron protein domain"/>
    <property type="match status" value="2"/>
</dbReference>
<dbReference type="NCBIfam" id="TIGR04281">
    <property type="entry name" value="peripla_PGF_1"/>
    <property type="match status" value="1"/>
</dbReference>
<dbReference type="RefSeq" id="WP_250872528.1">
    <property type="nucleotide sequence ID" value="NZ_JALXFV010000002.1"/>
</dbReference>
<feature type="domain" description="Fe/B12 periplasmic-binding" evidence="3">
    <location>
        <begin position="60"/>
        <end position="306"/>
    </location>
</feature>
<gene>
    <name evidence="4" type="ORF">ACFSBT_04590</name>
</gene>
<protein>
    <submittedName>
        <fullName evidence="4">PGF-CTERM-anchored ABC transporter substrate-binding protein</fullName>
    </submittedName>
</protein>